<comment type="caution">
    <text evidence="5">The sequence shown here is derived from an EMBL/GenBank/DDBJ whole genome shotgun (WGS) entry which is preliminary data.</text>
</comment>
<dbReference type="GO" id="GO:0003700">
    <property type="term" value="F:DNA-binding transcription factor activity"/>
    <property type="evidence" value="ECO:0007669"/>
    <property type="project" value="InterPro"/>
</dbReference>
<evidence type="ECO:0000256" key="1">
    <source>
        <dbReference type="ARBA" id="ARBA00023015"/>
    </source>
</evidence>
<dbReference type="PROSITE" id="PS01124">
    <property type="entry name" value="HTH_ARAC_FAMILY_2"/>
    <property type="match status" value="1"/>
</dbReference>
<sequence length="49" mass="5520">MKAKALFDRGEKVIQNVAAKVGYADANYFGKCFKKFMGIPPSKYVNNME</sequence>
<evidence type="ECO:0000256" key="3">
    <source>
        <dbReference type="ARBA" id="ARBA00023163"/>
    </source>
</evidence>
<organism evidence="5 6">
    <name type="scientific">Cohnella rhizosphaerae</name>
    <dbReference type="NCBI Taxonomy" id="1457232"/>
    <lineage>
        <taxon>Bacteria</taxon>
        <taxon>Bacillati</taxon>
        <taxon>Bacillota</taxon>
        <taxon>Bacilli</taxon>
        <taxon>Bacillales</taxon>
        <taxon>Paenibacillaceae</taxon>
        <taxon>Cohnella</taxon>
    </lineage>
</organism>
<dbReference type="Pfam" id="PF12833">
    <property type="entry name" value="HTH_18"/>
    <property type="match status" value="1"/>
</dbReference>
<dbReference type="Proteomes" id="UP001153404">
    <property type="component" value="Unassembled WGS sequence"/>
</dbReference>
<keyword evidence="3" id="KW-0804">Transcription</keyword>
<dbReference type="GO" id="GO:0043565">
    <property type="term" value="F:sequence-specific DNA binding"/>
    <property type="evidence" value="ECO:0007669"/>
    <property type="project" value="InterPro"/>
</dbReference>
<dbReference type="InterPro" id="IPR009057">
    <property type="entry name" value="Homeodomain-like_sf"/>
</dbReference>
<protein>
    <submittedName>
        <fullName evidence="5">Helix-turn-helix domain-containing protein</fullName>
    </submittedName>
</protein>
<keyword evidence="2" id="KW-0238">DNA-binding</keyword>
<evidence type="ECO:0000313" key="6">
    <source>
        <dbReference type="Proteomes" id="UP001153404"/>
    </source>
</evidence>
<dbReference type="Gene3D" id="1.10.10.60">
    <property type="entry name" value="Homeodomain-like"/>
    <property type="match status" value="1"/>
</dbReference>
<keyword evidence="6" id="KW-1185">Reference proteome</keyword>
<reference evidence="5" key="1">
    <citation type="submission" date="2022-10" db="EMBL/GenBank/DDBJ databases">
        <title>Comparative genomic analysis of Cohnella hashimotonis sp. nov., isolated from the International Space Station.</title>
        <authorList>
            <person name="Simpson A."/>
            <person name="Venkateswaran K."/>
        </authorList>
    </citation>
    <scope>NUCLEOTIDE SEQUENCE</scope>
    <source>
        <strain evidence="5">DSM 28161</strain>
    </source>
</reference>
<gene>
    <name evidence="5" type="ORF">OMP40_13665</name>
</gene>
<dbReference type="InterPro" id="IPR018060">
    <property type="entry name" value="HTH_AraC"/>
</dbReference>
<evidence type="ECO:0000313" key="5">
    <source>
        <dbReference type="EMBL" id="MDG0810275.1"/>
    </source>
</evidence>
<dbReference type="AlphaFoldDB" id="A0A9X4KSY3"/>
<name>A0A9X4KSY3_9BACL</name>
<evidence type="ECO:0000259" key="4">
    <source>
        <dbReference type="PROSITE" id="PS01124"/>
    </source>
</evidence>
<dbReference type="EMBL" id="JAPDIA010000003">
    <property type="protein sequence ID" value="MDG0810275.1"/>
    <property type="molecule type" value="Genomic_DNA"/>
</dbReference>
<keyword evidence="1" id="KW-0805">Transcription regulation</keyword>
<feature type="domain" description="HTH araC/xylS-type" evidence="4">
    <location>
        <begin position="1"/>
        <end position="47"/>
    </location>
</feature>
<dbReference type="RefSeq" id="WP_277532015.1">
    <property type="nucleotide sequence ID" value="NZ_JAPDIA010000003.1"/>
</dbReference>
<accession>A0A9X4KSY3</accession>
<dbReference type="InterPro" id="IPR020449">
    <property type="entry name" value="Tscrpt_reg_AraC-type_HTH"/>
</dbReference>
<dbReference type="PRINTS" id="PR00032">
    <property type="entry name" value="HTHARAC"/>
</dbReference>
<proteinExistence type="predicted"/>
<evidence type="ECO:0000256" key="2">
    <source>
        <dbReference type="ARBA" id="ARBA00023125"/>
    </source>
</evidence>
<dbReference type="SUPFAM" id="SSF46689">
    <property type="entry name" value="Homeodomain-like"/>
    <property type="match status" value="1"/>
</dbReference>